<evidence type="ECO:0000313" key="12">
    <source>
        <dbReference type="Proteomes" id="UP001177341"/>
    </source>
</evidence>
<organism evidence="9 11">
    <name type="scientific">Neptunomonas phycophila</name>
    <dbReference type="NCBI Taxonomy" id="1572645"/>
    <lineage>
        <taxon>Bacteria</taxon>
        <taxon>Pseudomonadati</taxon>
        <taxon>Pseudomonadota</taxon>
        <taxon>Gammaproteobacteria</taxon>
        <taxon>Oceanospirillales</taxon>
        <taxon>Oceanospirillaceae</taxon>
        <taxon>Neptunomonas</taxon>
    </lineage>
</organism>
<evidence type="ECO:0000313" key="9">
    <source>
        <dbReference type="EMBL" id="MDO6453226.1"/>
    </source>
</evidence>
<name>A0AAW7XHL9_9GAMM</name>
<feature type="transmembrane region" description="Helical" evidence="8">
    <location>
        <begin position="6"/>
        <end position="26"/>
    </location>
</feature>
<dbReference type="GO" id="GO:0015293">
    <property type="term" value="F:symporter activity"/>
    <property type="evidence" value="ECO:0007669"/>
    <property type="project" value="UniProtKB-KW"/>
</dbReference>
<dbReference type="InterPro" id="IPR036458">
    <property type="entry name" value="Na:dicarbo_symporter_sf"/>
</dbReference>
<dbReference type="RefSeq" id="WP_290035870.1">
    <property type="nucleotide sequence ID" value="NZ_CAXHZV010000028.1"/>
</dbReference>
<keyword evidence="2" id="KW-0813">Transport</keyword>
<dbReference type="InterPro" id="IPR001991">
    <property type="entry name" value="Na-dicarboxylate_symporter"/>
</dbReference>
<evidence type="ECO:0000256" key="2">
    <source>
        <dbReference type="ARBA" id="ARBA00022448"/>
    </source>
</evidence>
<evidence type="ECO:0000313" key="11">
    <source>
        <dbReference type="Proteomes" id="UP001169862"/>
    </source>
</evidence>
<keyword evidence="4 8" id="KW-0812">Transmembrane</keyword>
<reference evidence="9" key="1">
    <citation type="submission" date="2023-07" db="EMBL/GenBank/DDBJ databases">
        <title>Genome content predicts the carbon catabolic preferences of heterotrophic bacteria.</title>
        <authorList>
            <person name="Gralka M."/>
        </authorList>
    </citation>
    <scope>NUCLEOTIDE SEQUENCE</scope>
    <source>
        <strain evidence="10">5G01</strain>
        <strain evidence="9">I2M16</strain>
    </source>
</reference>
<dbReference type="AlphaFoldDB" id="A0AAW7XHL9"/>
<dbReference type="Pfam" id="PF00375">
    <property type="entry name" value="SDF"/>
    <property type="match status" value="1"/>
</dbReference>
<feature type="transmembrane region" description="Helical" evidence="8">
    <location>
        <begin position="87"/>
        <end position="109"/>
    </location>
</feature>
<feature type="transmembrane region" description="Helical" evidence="8">
    <location>
        <begin position="219"/>
        <end position="245"/>
    </location>
</feature>
<keyword evidence="12" id="KW-1185">Reference proteome</keyword>
<dbReference type="Gene3D" id="1.10.3860.10">
    <property type="entry name" value="Sodium:dicarboxylate symporter"/>
    <property type="match status" value="1"/>
</dbReference>
<comment type="subcellular location">
    <subcellularLocation>
        <location evidence="1">Cell membrane</location>
        <topology evidence="1">Multi-pass membrane protein</topology>
    </subcellularLocation>
</comment>
<evidence type="ECO:0000256" key="5">
    <source>
        <dbReference type="ARBA" id="ARBA00022847"/>
    </source>
</evidence>
<dbReference type="FunFam" id="1.10.3860.10:FF:000001">
    <property type="entry name" value="C4-dicarboxylate transport protein"/>
    <property type="match status" value="1"/>
</dbReference>
<feature type="transmembrane region" description="Helical" evidence="8">
    <location>
        <begin position="150"/>
        <end position="168"/>
    </location>
</feature>
<dbReference type="PANTHER" id="PTHR42865:SF7">
    <property type="entry name" value="PROTON_GLUTAMATE-ASPARTATE SYMPORTER"/>
    <property type="match status" value="1"/>
</dbReference>
<feature type="transmembrane region" description="Helical" evidence="8">
    <location>
        <begin position="189"/>
        <end position="213"/>
    </location>
</feature>
<evidence type="ECO:0000256" key="7">
    <source>
        <dbReference type="ARBA" id="ARBA00023136"/>
    </source>
</evidence>
<evidence type="ECO:0000256" key="6">
    <source>
        <dbReference type="ARBA" id="ARBA00022989"/>
    </source>
</evidence>
<keyword evidence="5" id="KW-0769">Symport</keyword>
<keyword evidence="3" id="KW-1003">Cell membrane</keyword>
<evidence type="ECO:0000313" key="10">
    <source>
        <dbReference type="EMBL" id="MDP2522924.1"/>
    </source>
</evidence>
<keyword evidence="7 8" id="KW-0472">Membrane</keyword>
<dbReference type="EMBL" id="JAUYVO010000006">
    <property type="protein sequence ID" value="MDP2522924.1"/>
    <property type="molecule type" value="Genomic_DNA"/>
</dbReference>
<evidence type="ECO:0000256" key="3">
    <source>
        <dbReference type="ARBA" id="ARBA00022475"/>
    </source>
</evidence>
<dbReference type="EMBL" id="JAUOPG010000003">
    <property type="protein sequence ID" value="MDO6453226.1"/>
    <property type="molecule type" value="Genomic_DNA"/>
</dbReference>
<keyword evidence="6 8" id="KW-1133">Transmembrane helix</keyword>
<gene>
    <name evidence="9" type="ORF">Q4490_06580</name>
    <name evidence="10" type="ORF">Q8W30_10130</name>
</gene>
<proteinExistence type="predicted"/>
<dbReference type="PANTHER" id="PTHR42865">
    <property type="entry name" value="PROTON/GLUTAMATE-ASPARTATE SYMPORTER"/>
    <property type="match status" value="1"/>
</dbReference>
<evidence type="ECO:0000256" key="4">
    <source>
        <dbReference type="ARBA" id="ARBA00022692"/>
    </source>
</evidence>
<feature type="transmembrane region" description="Helical" evidence="8">
    <location>
        <begin position="354"/>
        <end position="376"/>
    </location>
</feature>
<dbReference type="PRINTS" id="PR00173">
    <property type="entry name" value="EDTRNSPORT"/>
</dbReference>
<sequence>MSLTIKVLIGMLLGIVVGLSINLLGLNSPDGWIYGYLTNGLFHVVGTMFVNALKMLVVPLVFFSLICGVCGIGDIKLLGRIGSKSFVLYLITTAVAIASALIIAAGLGIGQGMDAVSEAVFTGKDAPPLSHVLINIVPTNPINAMAKGDMLPVIFFAILFGTSILLVGRKASSVADFIEVLNEVMMKMVTIVMSVAPYAVFCLIAKAMANLGLDLLGQLLGYVLVLIGVLLFHLFVTLQVVLKLFSGLSPFVFLKKIRNAQVFAFSTSSSNATIPVTLRTVTERMGVKNSVASFTVPFGATINMDGTAIMQGVATVFIANIYNVELGMSGYLTVIMMSVLASIGTAGVPGVGLIMLSMVFAQVGLPIEGIGLILGVDRLLDMIRTAVNISGDAVVSVVVAKSENQLDTTIYDDPLAGTVDDAGVHFDPAAERDLAAGIEQTHNRS</sequence>
<comment type="caution">
    <text evidence="9">The sequence shown here is derived from an EMBL/GenBank/DDBJ whole genome shotgun (WGS) entry which is preliminary data.</text>
</comment>
<protein>
    <submittedName>
        <fullName evidence="9">Dicarboxylate/amino acid:cation symporter</fullName>
    </submittedName>
</protein>
<dbReference type="Proteomes" id="UP001177341">
    <property type="component" value="Unassembled WGS sequence"/>
</dbReference>
<accession>A0AAW7XHL9</accession>
<evidence type="ECO:0000256" key="8">
    <source>
        <dbReference type="SAM" id="Phobius"/>
    </source>
</evidence>
<evidence type="ECO:0000256" key="1">
    <source>
        <dbReference type="ARBA" id="ARBA00004651"/>
    </source>
</evidence>
<dbReference type="SUPFAM" id="SSF118215">
    <property type="entry name" value="Proton glutamate symport protein"/>
    <property type="match status" value="1"/>
</dbReference>
<dbReference type="Proteomes" id="UP001169862">
    <property type="component" value="Unassembled WGS sequence"/>
</dbReference>
<feature type="transmembrane region" description="Helical" evidence="8">
    <location>
        <begin position="330"/>
        <end position="348"/>
    </location>
</feature>
<dbReference type="GO" id="GO:0006835">
    <property type="term" value="P:dicarboxylic acid transport"/>
    <property type="evidence" value="ECO:0007669"/>
    <property type="project" value="TreeGrafter"/>
</dbReference>
<dbReference type="GO" id="GO:0005886">
    <property type="term" value="C:plasma membrane"/>
    <property type="evidence" value="ECO:0007669"/>
    <property type="project" value="UniProtKB-SubCell"/>
</dbReference>